<dbReference type="Gene3D" id="2.10.50.10">
    <property type="entry name" value="Tumor Necrosis Factor Receptor, subunit A, domain 2"/>
    <property type="match status" value="1"/>
</dbReference>
<reference evidence="20 21" key="1">
    <citation type="submission" date="2018-11" db="EMBL/GenBank/DDBJ databases">
        <title>Haplotype-resolved cattle genomes.</title>
        <authorList>
            <person name="Low W.Y."/>
            <person name="Tearle R."/>
            <person name="Bickhart D.M."/>
            <person name="Rosen B.D."/>
            <person name="Koren S."/>
            <person name="Rhie A."/>
            <person name="Hiendleder S."/>
            <person name="Phillippy A.M."/>
            <person name="Smith T.P.L."/>
            <person name="Williams J.L."/>
        </authorList>
    </citation>
    <scope>NUCLEOTIDE SEQUENCE [LARGE SCALE GENOMIC DNA]</scope>
</reference>
<feature type="compositionally biased region" description="Gly residues" evidence="17">
    <location>
        <begin position="67"/>
        <end position="83"/>
    </location>
</feature>
<reference evidence="20" key="2">
    <citation type="submission" date="2025-08" db="UniProtKB">
        <authorList>
            <consortium name="Ensembl"/>
        </authorList>
    </citation>
    <scope>IDENTIFICATION</scope>
</reference>
<evidence type="ECO:0000313" key="21">
    <source>
        <dbReference type="Proteomes" id="UP000314981"/>
    </source>
</evidence>
<evidence type="ECO:0000256" key="10">
    <source>
        <dbReference type="ARBA" id="ARBA00022989"/>
    </source>
</evidence>
<evidence type="ECO:0000256" key="17">
    <source>
        <dbReference type="SAM" id="MobiDB-lite"/>
    </source>
</evidence>
<evidence type="ECO:0000259" key="19">
    <source>
        <dbReference type="SMART" id="SM00208"/>
    </source>
</evidence>
<keyword evidence="21" id="KW-1185">Reference proteome</keyword>
<evidence type="ECO:0000256" key="18">
    <source>
        <dbReference type="SAM" id="Phobius"/>
    </source>
</evidence>
<feature type="region of interest" description="Disordered" evidence="17">
    <location>
        <begin position="164"/>
        <end position="185"/>
    </location>
</feature>
<feature type="compositionally biased region" description="Low complexity" evidence="17">
    <location>
        <begin position="513"/>
        <end position="526"/>
    </location>
</feature>
<evidence type="ECO:0000256" key="14">
    <source>
        <dbReference type="ARBA" id="ARBA00023180"/>
    </source>
</evidence>
<feature type="compositionally biased region" description="Pro residues" evidence="17">
    <location>
        <begin position="166"/>
        <end position="175"/>
    </location>
</feature>
<dbReference type="CDD" id="cd13419">
    <property type="entry name" value="TNFRSF19L"/>
    <property type="match status" value="1"/>
</dbReference>
<evidence type="ECO:0000256" key="15">
    <source>
        <dbReference type="ARBA" id="ARBA00057580"/>
    </source>
</evidence>
<evidence type="ECO:0000256" key="7">
    <source>
        <dbReference type="ARBA" id="ARBA00022692"/>
    </source>
</evidence>
<feature type="region of interest" description="Disordered" evidence="17">
    <location>
        <begin position="27"/>
        <end position="128"/>
    </location>
</feature>
<dbReference type="GO" id="GO:0048471">
    <property type="term" value="C:perinuclear region of cytoplasm"/>
    <property type="evidence" value="ECO:0007669"/>
    <property type="project" value="UniProtKB-SubCell"/>
</dbReference>
<dbReference type="AlphaFoldDB" id="A0A4W2CIM4"/>
<evidence type="ECO:0000256" key="12">
    <source>
        <dbReference type="ARBA" id="ARBA00023157"/>
    </source>
</evidence>
<keyword evidence="11 18" id="KW-0472">Membrane</keyword>
<protein>
    <recommendedName>
        <fullName evidence="16">Tumor necrosis factor receptor superfamily member 19L</fullName>
    </recommendedName>
</protein>
<feature type="transmembrane region" description="Helical" evidence="18">
    <location>
        <begin position="359"/>
        <end position="382"/>
    </location>
</feature>
<evidence type="ECO:0000256" key="5">
    <source>
        <dbReference type="ARBA" id="ARBA00022490"/>
    </source>
</evidence>
<evidence type="ECO:0000256" key="11">
    <source>
        <dbReference type="ARBA" id="ARBA00023136"/>
    </source>
</evidence>
<evidence type="ECO:0000256" key="4">
    <source>
        <dbReference type="ARBA" id="ARBA00022475"/>
    </source>
</evidence>
<keyword evidence="7 18" id="KW-0812">Transmembrane</keyword>
<reference evidence="20" key="3">
    <citation type="submission" date="2025-09" db="UniProtKB">
        <authorList>
            <consortium name="Ensembl"/>
        </authorList>
    </citation>
    <scope>IDENTIFICATION</scope>
</reference>
<dbReference type="Pfam" id="PF12606">
    <property type="entry name" value="RELT"/>
    <property type="match status" value="1"/>
</dbReference>
<dbReference type="PANTHER" id="PTHR47397">
    <property type="entry name" value="TUMOR NECROSIS FACTOR RECEPTOR SUPERFAMILY MEMBER 19L"/>
    <property type="match status" value="1"/>
</dbReference>
<dbReference type="InterPro" id="IPR034048">
    <property type="entry name" value="TNFRSF19L_N"/>
</dbReference>
<evidence type="ECO:0000256" key="6">
    <source>
        <dbReference type="ARBA" id="ARBA00022553"/>
    </source>
</evidence>
<feature type="domain" description="TNFR-Cys" evidence="19">
    <location>
        <begin position="247"/>
        <end position="286"/>
    </location>
</feature>
<evidence type="ECO:0000256" key="2">
    <source>
        <dbReference type="ARBA" id="ARBA00004556"/>
    </source>
</evidence>
<keyword evidence="10 18" id="KW-1133">Transmembrane helix</keyword>
<comment type="function">
    <text evidence="15">May play a role in apoptosis. Induces activation of MAPK14/p38 and MAPK8/JNK MAPK cascades, when overexpressed. Involved in dental enamel formation.</text>
</comment>
<dbReference type="GO" id="GO:0005886">
    <property type="term" value="C:plasma membrane"/>
    <property type="evidence" value="ECO:0007669"/>
    <property type="project" value="UniProtKB-SubCell"/>
</dbReference>
<dbReference type="InterPro" id="IPR001368">
    <property type="entry name" value="TNFR/NGFR_Cys_rich_reg"/>
</dbReference>
<dbReference type="GO" id="GO:0006915">
    <property type="term" value="P:apoptotic process"/>
    <property type="evidence" value="ECO:0007669"/>
    <property type="project" value="UniProtKB-KW"/>
</dbReference>
<keyword evidence="12" id="KW-1015">Disulfide bond</keyword>
<keyword evidence="8" id="KW-0053">Apoptosis</keyword>
<dbReference type="STRING" id="30522.A0A4W2CIM4"/>
<dbReference type="GO" id="GO:0097186">
    <property type="term" value="P:amelogenesis"/>
    <property type="evidence" value="ECO:0007669"/>
    <property type="project" value="TreeGrafter"/>
</dbReference>
<organism evidence="20 21">
    <name type="scientific">Bos indicus x Bos taurus</name>
    <name type="common">Hybrid cattle</name>
    <dbReference type="NCBI Taxonomy" id="30522"/>
    <lineage>
        <taxon>Eukaryota</taxon>
        <taxon>Metazoa</taxon>
        <taxon>Chordata</taxon>
        <taxon>Craniata</taxon>
        <taxon>Vertebrata</taxon>
        <taxon>Euteleostomi</taxon>
        <taxon>Mammalia</taxon>
        <taxon>Eutheria</taxon>
        <taxon>Laurasiatheria</taxon>
        <taxon>Artiodactyla</taxon>
        <taxon>Ruminantia</taxon>
        <taxon>Pecora</taxon>
        <taxon>Bovidae</taxon>
        <taxon>Bovinae</taxon>
        <taxon>Bos</taxon>
    </lineage>
</organism>
<accession>A0A4W2CIM4</accession>
<evidence type="ECO:0000256" key="8">
    <source>
        <dbReference type="ARBA" id="ARBA00022703"/>
    </source>
</evidence>
<keyword evidence="5" id="KW-0963">Cytoplasm</keyword>
<keyword evidence="13" id="KW-0675">Receptor</keyword>
<evidence type="ECO:0000256" key="9">
    <source>
        <dbReference type="ARBA" id="ARBA00022729"/>
    </source>
</evidence>
<evidence type="ECO:0000256" key="1">
    <source>
        <dbReference type="ARBA" id="ARBA00004251"/>
    </source>
</evidence>
<dbReference type="SMART" id="SM00208">
    <property type="entry name" value="TNFR"/>
    <property type="match status" value="1"/>
</dbReference>
<sequence length="626" mass="66216">MMTGLRVASKSPVYLATPFLVWSPEGVDPRSGWSGTAPAVPAGHERWRHRAARPGRRAPARPRAATRGGGRGPGSDVGGGAGGRDARRRGRASSRPGRRFIQKARSLRGRPGAHRHGPGHRVDPGAGLLEGAARSSWGVSSLRTRGGVHRRRLGEDGRLECGLRRPPCPLSPQPRPGTHAGNTVAASSVSTRWGLRMKLSPPPWSLSCLLVLLPWPLATATPTAPRQCPPGQEPNLEPGWGTLCRSCPPGTFSASWGSRPCQPHSRCSPRGRLEAQVGTATQDALCGDCQPGWFSPAEAPGVPCWPCSRTPLGGRSCFKRGRRARRGVEVAAGAGGAAETRQPGNSTRAGSPEETAAQYAVIAIVPIFCLMGLLGILVCNLLKRKGYHCTAQKEVGPGPGGGGSGTNPACRPEDASEDTIGVLVRLITEKKENAAALEELLKEYHSRQLVQTSHRPLPRLPPGPPSMPHVCPHRQHLHTVQGLASLSGPCCSRCSQKKWPEVLLSPEAAAATTPAPRLLPNPARTPKAGAKAGRQGEITILSVGRFRVARIPEQRVSSVASEVKTITEAGPSGGELPNSPRPGLPSEQRALLGSGGSHAKWPKPPAENKAEENRYVVRLSESNLVI</sequence>
<keyword evidence="6" id="KW-0597">Phosphoprotein</keyword>
<feature type="region of interest" description="Disordered" evidence="17">
    <location>
        <begin position="393"/>
        <end position="414"/>
    </location>
</feature>
<dbReference type="PRINTS" id="PR01970">
    <property type="entry name" value="TNFACTORR19L"/>
</dbReference>
<feature type="compositionally biased region" description="Basic residues" evidence="17">
    <location>
        <begin position="86"/>
        <end position="119"/>
    </location>
</feature>
<comment type="subcellular location">
    <subcellularLocation>
        <location evidence="1">Cell membrane</location>
        <topology evidence="1">Single-pass type I membrane protein</topology>
    </subcellularLocation>
    <subcellularLocation>
        <location evidence="2">Cytoplasm</location>
        <location evidence="2">Perinuclear region</location>
    </subcellularLocation>
</comment>
<name>A0A4W2CIM4_BOBOX</name>
<keyword evidence="9" id="KW-0732">Signal</keyword>
<evidence type="ECO:0000313" key="20">
    <source>
        <dbReference type="Ensembl" id="ENSBIXP00000011766.1"/>
    </source>
</evidence>
<feature type="region of interest" description="Disordered" evidence="17">
    <location>
        <begin position="329"/>
        <end position="351"/>
    </location>
</feature>
<dbReference type="Pfam" id="PF00020">
    <property type="entry name" value="TNFR_c6"/>
    <property type="match status" value="1"/>
</dbReference>
<dbReference type="Proteomes" id="UP000314981">
    <property type="component" value="Chromosome 15"/>
</dbReference>
<dbReference type="Ensembl" id="ENSBIXT00000045271.1">
    <property type="protein sequence ID" value="ENSBIXP00000011766.1"/>
    <property type="gene ID" value="ENSBIXG00000016965.1"/>
</dbReference>
<comment type="similarity">
    <text evidence="3">Belongs to the RELT family.</text>
</comment>
<feature type="region of interest" description="Disordered" evidence="17">
    <location>
        <begin position="513"/>
        <end position="533"/>
    </location>
</feature>
<evidence type="ECO:0000256" key="3">
    <source>
        <dbReference type="ARBA" id="ARBA00008688"/>
    </source>
</evidence>
<dbReference type="FunFam" id="2.10.50.10:FF:000039">
    <property type="entry name" value="Tumor necrosis factor receptor superfamily member 19L"/>
    <property type="match status" value="1"/>
</dbReference>
<evidence type="ECO:0000256" key="16">
    <source>
        <dbReference type="ARBA" id="ARBA00070547"/>
    </source>
</evidence>
<dbReference type="InterPro" id="IPR022333">
    <property type="entry name" value="TNFR_19-like"/>
</dbReference>
<keyword evidence="14" id="KW-0325">Glycoprotein</keyword>
<dbReference type="PANTHER" id="PTHR47397:SF1">
    <property type="entry name" value="TUMOR NECROSIS FACTOR RECEPTOR SUPERFAMILY MEMBER 19L"/>
    <property type="match status" value="1"/>
</dbReference>
<keyword evidence="4" id="KW-1003">Cell membrane</keyword>
<dbReference type="OMA" id="SRCSQKW"/>
<evidence type="ECO:0000256" key="13">
    <source>
        <dbReference type="ARBA" id="ARBA00023170"/>
    </source>
</evidence>
<feature type="compositionally biased region" description="Basic residues" evidence="17">
    <location>
        <begin position="46"/>
        <end position="60"/>
    </location>
</feature>
<dbReference type="InterPro" id="IPR022248">
    <property type="entry name" value="TNF_rcpt_RELT"/>
</dbReference>
<feature type="region of interest" description="Disordered" evidence="17">
    <location>
        <begin position="566"/>
        <end position="612"/>
    </location>
</feature>
<proteinExistence type="inferred from homology"/>